<feature type="transmembrane region" description="Helical" evidence="12">
    <location>
        <begin position="7"/>
        <end position="27"/>
    </location>
</feature>
<name>A0A2T0STH0_9PSEU</name>
<dbReference type="Proteomes" id="UP000239494">
    <property type="component" value="Unassembled WGS sequence"/>
</dbReference>
<reference evidence="14 15" key="1">
    <citation type="submission" date="2018-03" db="EMBL/GenBank/DDBJ databases">
        <title>Genomic Encyclopedia of Archaeal and Bacterial Type Strains, Phase II (KMG-II): from individual species to whole genera.</title>
        <authorList>
            <person name="Goeker M."/>
        </authorList>
    </citation>
    <scope>NUCLEOTIDE SEQUENCE [LARGE SCALE GENOMIC DNA]</scope>
    <source>
        <strain evidence="14 15">DSM 44720</strain>
    </source>
</reference>
<protein>
    <recommendedName>
        <fullName evidence="3">histidine kinase</fullName>
        <ecNumber evidence="3">2.7.13.3</ecNumber>
    </recommendedName>
</protein>
<comment type="catalytic activity">
    <reaction evidence="1">
        <text>ATP + protein L-histidine = ADP + protein N-phospho-L-histidine.</text>
        <dbReference type="EC" id="2.7.13.3"/>
    </reaction>
</comment>
<dbReference type="Gene3D" id="6.10.340.10">
    <property type="match status" value="1"/>
</dbReference>
<dbReference type="GO" id="GO:0005524">
    <property type="term" value="F:ATP binding"/>
    <property type="evidence" value="ECO:0007669"/>
    <property type="project" value="UniProtKB-KW"/>
</dbReference>
<evidence type="ECO:0000256" key="3">
    <source>
        <dbReference type="ARBA" id="ARBA00012438"/>
    </source>
</evidence>
<keyword evidence="8 14" id="KW-0418">Kinase</keyword>
<dbReference type="Gene3D" id="1.20.5.1930">
    <property type="match status" value="1"/>
</dbReference>
<organism evidence="14 15">
    <name type="scientific">Umezawaea tangerina</name>
    <dbReference type="NCBI Taxonomy" id="84725"/>
    <lineage>
        <taxon>Bacteria</taxon>
        <taxon>Bacillati</taxon>
        <taxon>Actinomycetota</taxon>
        <taxon>Actinomycetes</taxon>
        <taxon>Pseudonocardiales</taxon>
        <taxon>Pseudonocardiaceae</taxon>
        <taxon>Umezawaea</taxon>
    </lineage>
</organism>
<feature type="domain" description="HAMP" evidence="13">
    <location>
        <begin position="57"/>
        <end position="109"/>
    </location>
</feature>
<dbReference type="GO" id="GO:0000155">
    <property type="term" value="F:phosphorelay sensor kinase activity"/>
    <property type="evidence" value="ECO:0007669"/>
    <property type="project" value="InterPro"/>
</dbReference>
<dbReference type="GO" id="GO:0016020">
    <property type="term" value="C:membrane"/>
    <property type="evidence" value="ECO:0007669"/>
    <property type="project" value="UniProtKB-SubCell"/>
</dbReference>
<comment type="subcellular location">
    <subcellularLocation>
        <location evidence="2">Membrane</location>
    </subcellularLocation>
</comment>
<dbReference type="PANTHER" id="PTHR24421:SF10">
    <property type="entry name" value="NITRATE_NITRITE SENSOR PROTEIN NARQ"/>
    <property type="match status" value="1"/>
</dbReference>
<gene>
    <name evidence="14" type="ORF">CLV43_11189</name>
</gene>
<dbReference type="EC" id="2.7.13.3" evidence="3"/>
<keyword evidence="4" id="KW-0597">Phosphoprotein</keyword>
<dbReference type="InterPro" id="IPR003660">
    <property type="entry name" value="HAMP_dom"/>
</dbReference>
<proteinExistence type="predicted"/>
<evidence type="ECO:0000256" key="9">
    <source>
        <dbReference type="ARBA" id="ARBA00022840"/>
    </source>
</evidence>
<dbReference type="RefSeq" id="WP_106192114.1">
    <property type="nucleotide sequence ID" value="NZ_PVTF01000011.1"/>
</dbReference>
<evidence type="ECO:0000259" key="13">
    <source>
        <dbReference type="PROSITE" id="PS50885"/>
    </source>
</evidence>
<dbReference type="OrthoDB" id="227596at2"/>
<keyword evidence="10 12" id="KW-1133">Transmembrane helix</keyword>
<dbReference type="SUPFAM" id="SSF55874">
    <property type="entry name" value="ATPase domain of HSP90 chaperone/DNA topoisomerase II/histidine kinase"/>
    <property type="match status" value="1"/>
</dbReference>
<keyword evidence="15" id="KW-1185">Reference proteome</keyword>
<keyword evidence="12" id="KW-0472">Membrane</keyword>
<keyword evidence="6 12" id="KW-0812">Transmembrane</keyword>
<evidence type="ECO:0000256" key="6">
    <source>
        <dbReference type="ARBA" id="ARBA00022692"/>
    </source>
</evidence>
<dbReference type="PROSITE" id="PS50885">
    <property type="entry name" value="HAMP"/>
    <property type="match status" value="1"/>
</dbReference>
<evidence type="ECO:0000313" key="15">
    <source>
        <dbReference type="Proteomes" id="UP000239494"/>
    </source>
</evidence>
<evidence type="ECO:0000256" key="7">
    <source>
        <dbReference type="ARBA" id="ARBA00022741"/>
    </source>
</evidence>
<evidence type="ECO:0000256" key="4">
    <source>
        <dbReference type="ARBA" id="ARBA00022553"/>
    </source>
</evidence>
<dbReference type="PANTHER" id="PTHR24421">
    <property type="entry name" value="NITRATE/NITRITE SENSOR PROTEIN NARX-RELATED"/>
    <property type="match status" value="1"/>
</dbReference>
<dbReference type="GO" id="GO:0046983">
    <property type="term" value="F:protein dimerization activity"/>
    <property type="evidence" value="ECO:0007669"/>
    <property type="project" value="InterPro"/>
</dbReference>
<comment type="caution">
    <text evidence="14">The sequence shown here is derived from an EMBL/GenBank/DDBJ whole genome shotgun (WGS) entry which is preliminary data.</text>
</comment>
<dbReference type="InterPro" id="IPR050482">
    <property type="entry name" value="Sensor_HK_TwoCompSys"/>
</dbReference>
<keyword evidence="7" id="KW-0547">Nucleotide-binding</keyword>
<evidence type="ECO:0000256" key="11">
    <source>
        <dbReference type="ARBA" id="ARBA00023012"/>
    </source>
</evidence>
<evidence type="ECO:0000256" key="8">
    <source>
        <dbReference type="ARBA" id="ARBA00022777"/>
    </source>
</evidence>
<keyword evidence="5" id="KW-0808">Transferase</keyword>
<dbReference type="InterPro" id="IPR036890">
    <property type="entry name" value="HATPase_C_sf"/>
</dbReference>
<keyword evidence="11" id="KW-0902">Two-component regulatory system</keyword>
<evidence type="ECO:0000313" key="14">
    <source>
        <dbReference type="EMBL" id="PRY36717.1"/>
    </source>
</evidence>
<dbReference type="AlphaFoldDB" id="A0A2T0STH0"/>
<dbReference type="EMBL" id="PVTF01000011">
    <property type="protein sequence ID" value="PRY36717.1"/>
    <property type="molecule type" value="Genomic_DNA"/>
</dbReference>
<dbReference type="CDD" id="cd16917">
    <property type="entry name" value="HATPase_UhpB-NarQ-NarX-like"/>
    <property type="match status" value="1"/>
</dbReference>
<dbReference type="Gene3D" id="3.30.565.10">
    <property type="entry name" value="Histidine kinase-like ATPase, C-terminal domain"/>
    <property type="match status" value="1"/>
</dbReference>
<evidence type="ECO:0000256" key="1">
    <source>
        <dbReference type="ARBA" id="ARBA00000085"/>
    </source>
</evidence>
<evidence type="ECO:0000256" key="10">
    <source>
        <dbReference type="ARBA" id="ARBA00022989"/>
    </source>
</evidence>
<dbReference type="SMART" id="SM00304">
    <property type="entry name" value="HAMP"/>
    <property type="match status" value="2"/>
</dbReference>
<dbReference type="Pfam" id="PF07730">
    <property type="entry name" value="HisKA_3"/>
    <property type="match status" value="1"/>
</dbReference>
<evidence type="ECO:0000256" key="5">
    <source>
        <dbReference type="ARBA" id="ARBA00022679"/>
    </source>
</evidence>
<dbReference type="CDD" id="cd06225">
    <property type="entry name" value="HAMP"/>
    <property type="match status" value="1"/>
</dbReference>
<dbReference type="Pfam" id="PF00672">
    <property type="entry name" value="HAMP"/>
    <property type="match status" value="1"/>
</dbReference>
<evidence type="ECO:0000256" key="12">
    <source>
        <dbReference type="SAM" id="Phobius"/>
    </source>
</evidence>
<dbReference type="InterPro" id="IPR011712">
    <property type="entry name" value="Sig_transdc_His_kin_sub3_dim/P"/>
</dbReference>
<accession>A0A2T0STH0</accession>
<sequence>MSLFGRIFLLNAVAMVAAVALLVLGPITVSTPALLAEILILVAGLAVLLVANAALIRLGLAPLERLTRAMTTIDLLKPGPRLTASGHGEIADLITTFNGMLDRLEAERGSSSARALSAQEAERRRVAQELHDEVGQSLTAVLLDLKRVADRAPAPTGDELRQVQETVRSTLDEVRRIARRLRPGVLEELGLVSALTALAAEISEHTDVAVRRTFDRHLPDLDEETELVVYRVAQEGLTNTVRHAGARRVELLLRSTSAGVELCVRDDGEGLGDSVEGAGIRGMRERALLVGADLAVGPAPRRGTEVRLVVRTSGRAS</sequence>
<feature type="transmembrane region" description="Helical" evidence="12">
    <location>
        <begin position="33"/>
        <end position="60"/>
    </location>
</feature>
<evidence type="ECO:0000256" key="2">
    <source>
        <dbReference type="ARBA" id="ARBA00004370"/>
    </source>
</evidence>
<keyword evidence="9" id="KW-0067">ATP-binding</keyword>